<proteinExistence type="predicted"/>
<gene>
    <name evidence="1" type="ORF">EDB92DRAFT_1945860</name>
</gene>
<reference evidence="1" key="1">
    <citation type="submission" date="2022-01" db="EMBL/GenBank/DDBJ databases">
        <title>Comparative genomics reveals a dynamic genome evolution in the ectomycorrhizal milk-cap (Lactarius) mushrooms.</title>
        <authorList>
            <consortium name="DOE Joint Genome Institute"/>
            <person name="Lebreton A."/>
            <person name="Tang N."/>
            <person name="Kuo A."/>
            <person name="LaButti K."/>
            <person name="Drula E."/>
            <person name="Barry K."/>
            <person name="Clum A."/>
            <person name="Lipzen A."/>
            <person name="Mousain D."/>
            <person name="Ng V."/>
            <person name="Wang R."/>
            <person name="Wang X."/>
            <person name="Dai Y."/>
            <person name="Henrissat B."/>
            <person name="Grigoriev I.V."/>
            <person name="Guerin-Laguette A."/>
            <person name="Yu F."/>
            <person name="Martin F.M."/>
        </authorList>
    </citation>
    <scope>NUCLEOTIDE SEQUENCE</scope>
    <source>
        <strain evidence="1">QP</strain>
    </source>
</reference>
<comment type="caution">
    <text evidence="1">The sequence shown here is derived from an EMBL/GenBank/DDBJ whole genome shotgun (WGS) entry which is preliminary data.</text>
</comment>
<evidence type="ECO:0000313" key="2">
    <source>
        <dbReference type="Proteomes" id="UP001201163"/>
    </source>
</evidence>
<dbReference type="Proteomes" id="UP001201163">
    <property type="component" value="Unassembled WGS sequence"/>
</dbReference>
<name>A0AAD4QAS2_9AGAM</name>
<keyword evidence="2" id="KW-1185">Reference proteome</keyword>
<dbReference type="AlphaFoldDB" id="A0AAD4QAS2"/>
<dbReference type="EMBL" id="JAKELL010000026">
    <property type="protein sequence ID" value="KAH8991520.1"/>
    <property type="molecule type" value="Genomic_DNA"/>
</dbReference>
<sequence>MSLKISQSSPLSPLNDEKLHYHNHLQTILTMLFYKPLVSLVTAIALTSTVTASATPVRGTDSRQCDTQTHYLYCCKGGVVWLVGLDCVLNWEICGGSTGTEVCCDQQVAQDGRVSIYPECTIV</sequence>
<evidence type="ECO:0000313" key="1">
    <source>
        <dbReference type="EMBL" id="KAH8991520.1"/>
    </source>
</evidence>
<organism evidence="1 2">
    <name type="scientific">Lactarius akahatsu</name>
    <dbReference type="NCBI Taxonomy" id="416441"/>
    <lineage>
        <taxon>Eukaryota</taxon>
        <taxon>Fungi</taxon>
        <taxon>Dikarya</taxon>
        <taxon>Basidiomycota</taxon>
        <taxon>Agaricomycotina</taxon>
        <taxon>Agaricomycetes</taxon>
        <taxon>Russulales</taxon>
        <taxon>Russulaceae</taxon>
        <taxon>Lactarius</taxon>
    </lineage>
</organism>
<protein>
    <submittedName>
        <fullName evidence="1">Uncharacterized protein</fullName>
    </submittedName>
</protein>
<accession>A0AAD4QAS2</accession>